<dbReference type="SUPFAM" id="SSF48371">
    <property type="entry name" value="ARM repeat"/>
    <property type="match status" value="1"/>
</dbReference>
<feature type="region of interest" description="Disordered" evidence="18">
    <location>
        <begin position="625"/>
        <end position="695"/>
    </location>
</feature>
<proteinExistence type="inferred from homology"/>
<keyword evidence="6" id="KW-0597">Phosphoprotein</keyword>
<name>A0A1L8HNG4_XENLA</name>
<evidence type="ECO:0000256" key="2">
    <source>
        <dbReference type="ARBA" id="ARBA00004496"/>
    </source>
</evidence>
<dbReference type="AGR" id="Xenbase:XB-GENE-866321"/>
<evidence type="ECO:0000256" key="6">
    <source>
        <dbReference type="ARBA" id="ARBA00022553"/>
    </source>
</evidence>
<feature type="compositionally biased region" description="Basic and acidic residues" evidence="18">
    <location>
        <begin position="795"/>
        <end position="831"/>
    </location>
</feature>
<sequence length="1236" mass="140550">MALRIVKGSIDRMFDKNLQDLVRGIRNHKEDEAKYISHCIDEIKQELKQDNIAVKANAVCKLTYLQMLGYDISWAAFNIIEVMSASKFTFKRIGYLAASQCFHEGTDVIMLTTNQIRKDLSSPNQHDTGVALTGLSCFVTPDLARDLANDIMTLMSHTKPYIRKKAVLIMYKVFLKYPESLRPAFPRLKEKLEDPDPGVQSAAVNVICELARRNPKNYLSLAPLFFKLMTSSTNNWVLIKIIKLFGALTPLEPRLGKKLIEPLTNLIHSTSAMSLLYECVNTVIAVLISLSSGMPNHSASIQLCVQKLRILIEDSDQNLKYLGLLAMSKILKTHPKSVQSHKDLILQCLDDKDESIRLRALDLLYGMVSKKNLMEIVKKLMIHVDKAEGTAYRDELLTKIIDICSQSNYQYITNFEWYISILVELTRLEGTRHGHLIAAQMLDVAIRVKAIRNFAVSQMATLLDNAHLLASNTQRNGICEVLYAAAWICGEFSEHLLEPNQTLEAMLRPKVTTLPGHIQAVYVQNVVKLYSCILQNKEQEGDKEAAQEITQLMIDRLPQFVQNADLEVQERASCILQLIKYIQKLQSKEVPVAEEVMALFAGELNPVAPKAQKKVPIPEGLDLEAWINEPPSDSESEEEKPKAIFQDEKQSHGKTSRPEIDEEELARRRAARKEEQANNPFYIKSSPSPQKLYQDSAGVEHIPVVQIDLSVPLKVPGLPISDQYVKLEEERRSKQRQEKDKKKKKEKVKKGSKTRRHHSLHTESDEDITPAHHVDIITEEMPENALPSDEDDKDPNDPYRALDIDLDKPLADTEKLPVQRHRNAEIQKSPENETPTSDQKIKKLSKKEKKQIESERLKKKEKKKSKEKEEKSKHKKSMSGTTKEKETPLKEEVLPVDEEVNETPSEDMDFWLNNSTLPTQPQSQTEVSSTMEEPKEEDLEGEKEEEQEKKSHRHKKKHKKEKELKEDKKSRKKKHHHRHHSHEEEHSESVQNGTLEEEEPLPPMSSYSLLAESPYIKMMCDIHGDMQKSQVTVSIILENQSQKFLKNMELNVLDSLNTKMLRPDGASVHDAILVPFQLPPGVSNEAQFVFTVESIVLPQKLKGTLSYIVKDDEGSAHEKIDFKLHFSCSSYLILTPCYSDAFAKLLESGDLKVSSLKVDCTPPFHHLLAKICFFHHFTVVERVDSCASMYSRSIQDHHVCLLVKKDVSSVSIDGKCSDASLLSSLLSEIKETLSRS</sequence>
<protein>
    <recommendedName>
        <fullName evidence="14">AP-3 complex subunit delta-1</fullName>
    </recommendedName>
    <alternativeName>
        <fullName evidence="15">AP-3 complex subunit delta</fullName>
    </alternativeName>
    <alternativeName>
        <fullName evidence="17">Adaptor-related protein complex 3 subunit delta-1</fullName>
    </alternativeName>
    <alternativeName>
        <fullName evidence="16">Delta-adaptin</fullName>
    </alternativeName>
</protein>
<dbReference type="InterPro" id="IPR017105">
    <property type="entry name" value="AP3_complex_dsu"/>
</dbReference>
<dbReference type="KEGG" id="xla:100380957"/>
<organism evidence="20 21">
    <name type="scientific">Xenopus laevis</name>
    <name type="common">African clawed frog</name>
    <dbReference type="NCBI Taxonomy" id="8355"/>
    <lineage>
        <taxon>Eukaryota</taxon>
        <taxon>Metazoa</taxon>
        <taxon>Chordata</taxon>
        <taxon>Craniata</taxon>
        <taxon>Vertebrata</taxon>
        <taxon>Euteleostomi</taxon>
        <taxon>Amphibia</taxon>
        <taxon>Batrachia</taxon>
        <taxon>Anura</taxon>
        <taxon>Pipoidea</taxon>
        <taxon>Pipidae</taxon>
        <taxon>Xenopodinae</taxon>
        <taxon>Xenopus</taxon>
        <taxon>Xenopus</taxon>
    </lineage>
</organism>
<evidence type="ECO:0000256" key="8">
    <source>
        <dbReference type="ARBA" id="ARBA00022927"/>
    </source>
</evidence>
<dbReference type="InterPro" id="IPR002553">
    <property type="entry name" value="Clathrin/coatomer_adapt-like_N"/>
</dbReference>
<evidence type="ECO:0000256" key="1">
    <source>
        <dbReference type="ARBA" id="ARBA00004255"/>
    </source>
</evidence>
<dbReference type="Proteomes" id="UP000186698">
    <property type="component" value="Chromosome 1S"/>
</dbReference>
<dbReference type="CTD" id="100380957"/>
<evidence type="ECO:0000313" key="22">
    <source>
        <dbReference type="Xenbase" id="XB-GENE-866321"/>
    </source>
</evidence>
<evidence type="ECO:0000256" key="13">
    <source>
        <dbReference type="ARBA" id="ARBA00055970"/>
    </source>
</evidence>
<feature type="compositionally biased region" description="Acidic residues" evidence="18">
    <location>
        <begin position="934"/>
        <end position="945"/>
    </location>
</feature>
<dbReference type="Gene3D" id="3.30.450.50">
    <property type="entry name" value="Longin domain"/>
    <property type="match status" value="1"/>
</dbReference>
<dbReference type="GO" id="GO:0098943">
    <property type="term" value="P:neurotransmitter receptor transport, postsynaptic endosome to lysosome"/>
    <property type="evidence" value="ECO:0000318"/>
    <property type="project" value="GO_Central"/>
</dbReference>
<dbReference type="GO" id="GO:0016182">
    <property type="term" value="P:synaptic vesicle budding from endosome"/>
    <property type="evidence" value="ECO:0000318"/>
    <property type="project" value="GO_Central"/>
</dbReference>
<dbReference type="InterPro" id="IPR011989">
    <property type="entry name" value="ARM-like"/>
</dbReference>
<dbReference type="FunFam" id="3.30.450.50:FF:000001">
    <property type="entry name" value="AP-3 complex subunit delta-1, putative"/>
    <property type="match status" value="1"/>
</dbReference>
<evidence type="ECO:0000256" key="4">
    <source>
        <dbReference type="ARBA" id="ARBA00022448"/>
    </source>
</evidence>
<gene>
    <name evidence="21 22" type="primary">ap3d1.S</name>
</gene>
<dbReference type="PANTHER" id="PTHR22781">
    <property type="entry name" value="DELTA ADAPTIN-RELATED"/>
    <property type="match status" value="1"/>
</dbReference>
<evidence type="ECO:0000256" key="11">
    <source>
        <dbReference type="ARBA" id="ARBA00023054"/>
    </source>
</evidence>
<dbReference type="Pfam" id="PF06375">
    <property type="entry name" value="AP3D1"/>
    <property type="match status" value="1"/>
</dbReference>
<dbReference type="GO" id="GO:0048499">
    <property type="term" value="P:synaptic vesicle membrane organization"/>
    <property type="evidence" value="ECO:0000318"/>
    <property type="project" value="GO_Central"/>
</dbReference>
<evidence type="ECO:0000256" key="15">
    <source>
        <dbReference type="ARBA" id="ARBA00076631"/>
    </source>
</evidence>
<dbReference type="AlphaFoldDB" id="A0A1L8HNG4"/>
<feature type="compositionally biased region" description="Acidic residues" evidence="18">
    <location>
        <begin position="894"/>
        <end position="909"/>
    </location>
</feature>
<dbReference type="FunFam" id="1.25.10.10:FF:000055">
    <property type="entry name" value="AP-3 complex subunit delta"/>
    <property type="match status" value="1"/>
</dbReference>
<dbReference type="GO" id="GO:0006623">
    <property type="term" value="P:protein targeting to vacuole"/>
    <property type="evidence" value="ECO:0000318"/>
    <property type="project" value="GO_Central"/>
</dbReference>
<dbReference type="PaxDb" id="8355-A0A1L8HNG4"/>
<accession>A0A1L8HNG4</accession>
<keyword evidence="9" id="KW-0007">Acetylation</keyword>
<evidence type="ECO:0000256" key="12">
    <source>
        <dbReference type="ARBA" id="ARBA00023136"/>
    </source>
</evidence>
<dbReference type="GO" id="GO:0098830">
    <property type="term" value="C:presynaptic endosome"/>
    <property type="evidence" value="ECO:0000318"/>
    <property type="project" value="GO_Central"/>
</dbReference>
<evidence type="ECO:0000256" key="16">
    <source>
        <dbReference type="ARBA" id="ARBA00076924"/>
    </source>
</evidence>
<evidence type="ECO:0000313" key="21">
    <source>
        <dbReference type="RefSeq" id="XP_018099132.1"/>
    </source>
</evidence>
<keyword evidence="5" id="KW-0963">Cytoplasm</keyword>
<evidence type="ECO:0000256" key="18">
    <source>
        <dbReference type="SAM" id="MobiDB-lite"/>
    </source>
</evidence>
<keyword evidence="10" id="KW-0333">Golgi apparatus</keyword>
<feature type="compositionally biased region" description="Basic and acidic residues" evidence="18">
    <location>
        <begin position="726"/>
        <end position="740"/>
    </location>
</feature>
<feature type="compositionally biased region" description="Basic residues" evidence="18">
    <location>
        <begin position="970"/>
        <end position="980"/>
    </location>
</feature>
<feature type="compositionally biased region" description="Polar residues" evidence="18">
    <location>
        <begin position="912"/>
        <end position="931"/>
    </location>
</feature>
<reference evidence="21" key="1">
    <citation type="submission" date="2025-08" db="UniProtKB">
        <authorList>
            <consortium name="RefSeq"/>
        </authorList>
    </citation>
    <scope>IDENTIFICATION</scope>
    <source>
        <strain evidence="21">J_2021</strain>
        <tissue evidence="21">Erythrocytes</tissue>
    </source>
</reference>
<feature type="compositionally biased region" description="Basic residues" evidence="18">
    <location>
        <begin position="950"/>
        <end position="960"/>
    </location>
</feature>
<evidence type="ECO:0000256" key="3">
    <source>
        <dbReference type="ARBA" id="ARBA00006613"/>
    </source>
</evidence>
<comment type="subcellular location">
    <subcellularLocation>
        <location evidence="2">Cytoplasm</location>
    </subcellularLocation>
    <subcellularLocation>
        <location evidence="1">Golgi apparatus membrane</location>
        <topology evidence="1">Peripheral membrane protein</topology>
        <orientation evidence="1">Cytoplasmic side</orientation>
    </subcellularLocation>
</comment>
<dbReference type="GO" id="GO:0043195">
    <property type="term" value="C:terminal bouton"/>
    <property type="evidence" value="ECO:0000318"/>
    <property type="project" value="GO_Central"/>
</dbReference>
<dbReference type="OMA" id="ICITNIG"/>
<dbReference type="GO" id="GO:0006896">
    <property type="term" value="P:Golgi to vacuole transport"/>
    <property type="evidence" value="ECO:0000318"/>
    <property type="project" value="GO_Central"/>
</dbReference>
<dbReference type="GO" id="GO:0010008">
    <property type="term" value="C:endosome membrane"/>
    <property type="evidence" value="ECO:0000318"/>
    <property type="project" value="GO_Central"/>
</dbReference>
<comment type="function">
    <text evidence="13">Part of the AP-3 complex, an adaptor-related complex which is not clathrin-associated. The complex is associated with the Golgi region as well as more peripheral structures. It facilitates the budding of vesicles from the Golgi membrane and may be directly involved in trafficking to lysosomes. Involved in process of CD8+ T-cell and NK cell degranulation. In concert with the BLOC-1 complex, AP-3 is required to target cargos into vesicles assembled at cell bodies for delivery into neurites and nerve terminals.</text>
</comment>
<dbReference type="PANTHER" id="PTHR22781:SF12">
    <property type="entry name" value="AP-3 COMPLEX SUBUNIT DELTA-1"/>
    <property type="match status" value="1"/>
</dbReference>
<dbReference type="InterPro" id="IPR016024">
    <property type="entry name" value="ARM-type_fold"/>
</dbReference>
<dbReference type="GO" id="GO:0048490">
    <property type="term" value="P:anterograde synaptic vesicle transport"/>
    <property type="evidence" value="ECO:0000318"/>
    <property type="project" value="GO_Central"/>
</dbReference>
<evidence type="ECO:0000256" key="7">
    <source>
        <dbReference type="ARBA" id="ARBA00022737"/>
    </source>
</evidence>
<keyword evidence="4" id="KW-0813">Transport</keyword>
<dbReference type="Gene3D" id="1.25.10.10">
    <property type="entry name" value="Leucine-rich Repeat Variant"/>
    <property type="match status" value="1"/>
</dbReference>
<dbReference type="GO" id="GO:0030123">
    <property type="term" value="C:AP-3 adaptor complex"/>
    <property type="evidence" value="ECO:0000318"/>
    <property type="project" value="GO_Central"/>
</dbReference>
<keyword evidence="12" id="KW-0472">Membrane</keyword>
<evidence type="ECO:0000256" key="17">
    <source>
        <dbReference type="ARBA" id="ARBA00077434"/>
    </source>
</evidence>
<dbReference type="GO" id="GO:0000139">
    <property type="term" value="C:Golgi membrane"/>
    <property type="evidence" value="ECO:0007669"/>
    <property type="project" value="UniProtKB-SubCell"/>
</dbReference>
<keyword evidence="7" id="KW-0677">Repeat</keyword>
<dbReference type="OrthoDB" id="10264595at2759"/>
<keyword evidence="11" id="KW-0175">Coiled coil</keyword>
<evidence type="ECO:0000256" key="9">
    <source>
        <dbReference type="ARBA" id="ARBA00022990"/>
    </source>
</evidence>
<feature type="region of interest" description="Disordered" evidence="18">
    <location>
        <begin position="726"/>
        <end position="1006"/>
    </location>
</feature>
<feature type="compositionally biased region" description="Basic residues" evidence="18">
    <location>
        <begin position="741"/>
        <end position="759"/>
    </location>
</feature>
<dbReference type="Bgee" id="100380957">
    <property type="expression patterns" value="Expressed in egg cell and 19 other cell types or tissues"/>
</dbReference>
<feature type="compositionally biased region" description="Basic and acidic residues" evidence="18">
    <location>
        <begin position="850"/>
        <end position="872"/>
    </location>
</feature>
<feature type="compositionally biased region" description="Basic and acidic residues" evidence="18">
    <location>
        <begin position="882"/>
        <end position="893"/>
    </location>
</feature>
<dbReference type="InterPro" id="IPR010474">
    <property type="entry name" value="AP3D_dom_metazoa"/>
</dbReference>
<feature type="domain" description="AP-3 complex subunit delta" evidence="19">
    <location>
        <begin position="660"/>
        <end position="807"/>
    </location>
</feature>
<keyword evidence="8" id="KW-0653">Protein transport</keyword>
<evidence type="ECO:0000256" key="10">
    <source>
        <dbReference type="ARBA" id="ARBA00023034"/>
    </source>
</evidence>
<keyword evidence="20" id="KW-1185">Reference proteome</keyword>
<dbReference type="STRING" id="8355.A0A1L8HNG4"/>
<feature type="compositionally biased region" description="Acidic residues" evidence="18">
    <location>
        <begin position="777"/>
        <end position="794"/>
    </location>
</feature>
<dbReference type="Xenbase" id="XB-GENE-866321">
    <property type="gene designation" value="ap3d1.S"/>
</dbReference>
<dbReference type="GeneID" id="100380957"/>
<dbReference type="SMART" id="SM01354">
    <property type="entry name" value="BLVR"/>
    <property type="match status" value="1"/>
</dbReference>
<evidence type="ECO:0000259" key="19">
    <source>
        <dbReference type="SMART" id="SM01354"/>
    </source>
</evidence>
<evidence type="ECO:0000256" key="5">
    <source>
        <dbReference type="ARBA" id="ARBA00022490"/>
    </source>
</evidence>
<evidence type="ECO:0000313" key="20">
    <source>
        <dbReference type="Proteomes" id="UP000186698"/>
    </source>
</evidence>
<evidence type="ECO:0000256" key="14">
    <source>
        <dbReference type="ARBA" id="ARBA00071053"/>
    </source>
</evidence>
<dbReference type="Pfam" id="PF01602">
    <property type="entry name" value="Adaptin_N"/>
    <property type="match status" value="1"/>
</dbReference>
<dbReference type="Pfam" id="PF26171">
    <property type="entry name" value="Mu_AP3"/>
    <property type="match status" value="1"/>
</dbReference>
<dbReference type="RefSeq" id="XP_018099132.1">
    <property type="nucleotide sequence ID" value="XM_018243643.2"/>
</dbReference>
<dbReference type="GO" id="GO:1904115">
    <property type="term" value="C:axon cytoplasm"/>
    <property type="evidence" value="ECO:0007669"/>
    <property type="project" value="GOC"/>
</dbReference>
<feature type="compositionally biased region" description="Basic and acidic residues" evidence="18">
    <location>
        <begin position="639"/>
        <end position="659"/>
    </location>
</feature>
<comment type="similarity">
    <text evidence="3">Belongs to the adaptor complexes large subunit family.</text>
</comment>
<dbReference type="InterPro" id="IPR058898">
    <property type="entry name" value="Mu_AP3"/>
</dbReference>